<dbReference type="InterPro" id="IPR003317">
    <property type="entry name" value="Cyt-d_oxidase_su2"/>
</dbReference>
<evidence type="ECO:0000256" key="1">
    <source>
        <dbReference type="ARBA" id="ARBA00004651"/>
    </source>
</evidence>
<evidence type="ECO:0000256" key="11">
    <source>
        <dbReference type="ARBA" id="ARBA00023136"/>
    </source>
</evidence>
<name>A0A9D1PXC5_9BACT</name>
<dbReference type="PIRSF" id="PIRSF000267">
    <property type="entry name" value="Cyt_oxidse_sub2"/>
    <property type="match status" value="1"/>
</dbReference>
<dbReference type="PANTHER" id="PTHR43141">
    <property type="entry name" value="CYTOCHROME BD2 SUBUNIT II"/>
    <property type="match status" value="1"/>
</dbReference>
<dbReference type="GO" id="GO:0016682">
    <property type="term" value="F:oxidoreductase activity, acting on diphenols and related substances as donors, oxygen as acceptor"/>
    <property type="evidence" value="ECO:0007669"/>
    <property type="project" value="TreeGrafter"/>
</dbReference>
<evidence type="ECO:0000256" key="7">
    <source>
        <dbReference type="ARBA" id="ARBA00022723"/>
    </source>
</evidence>
<evidence type="ECO:0000256" key="3">
    <source>
        <dbReference type="ARBA" id="ARBA00022448"/>
    </source>
</evidence>
<keyword evidence="8" id="KW-0249">Electron transport</keyword>
<evidence type="ECO:0000256" key="5">
    <source>
        <dbReference type="ARBA" id="ARBA00022617"/>
    </source>
</evidence>
<comment type="subcellular location">
    <subcellularLocation>
        <location evidence="1">Cell membrane</location>
        <topology evidence="1">Multi-pass membrane protein</topology>
    </subcellularLocation>
</comment>
<evidence type="ECO:0000256" key="12">
    <source>
        <dbReference type="SAM" id="Phobius"/>
    </source>
</evidence>
<protein>
    <submittedName>
        <fullName evidence="13">Cytochrome d ubiquinol oxidase subunit II</fullName>
    </submittedName>
</protein>
<keyword evidence="3" id="KW-0813">Transport</keyword>
<dbReference type="EMBL" id="DXHV01000070">
    <property type="protein sequence ID" value="HIW01006.1"/>
    <property type="molecule type" value="Genomic_DNA"/>
</dbReference>
<proteinExistence type="inferred from homology"/>
<feature type="transmembrane region" description="Helical" evidence="12">
    <location>
        <begin position="116"/>
        <end position="138"/>
    </location>
</feature>
<keyword evidence="6 12" id="KW-0812">Transmembrane</keyword>
<feature type="transmembrane region" description="Helical" evidence="12">
    <location>
        <begin position="76"/>
        <end position="95"/>
    </location>
</feature>
<comment type="similarity">
    <text evidence="2">Belongs to the cytochrome ubiquinol oxidase subunit 2 family.</text>
</comment>
<dbReference type="GO" id="GO:0009055">
    <property type="term" value="F:electron transfer activity"/>
    <property type="evidence" value="ECO:0007669"/>
    <property type="project" value="TreeGrafter"/>
</dbReference>
<dbReference type="Pfam" id="PF02322">
    <property type="entry name" value="Cyt_bd_oxida_II"/>
    <property type="match status" value="1"/>
</dbReference>
<evidence type="ECO:0000256" key="2">
    <source>
        <dbReference type="ARBA" id="ARBA00007543"/>
    </source>
</evidence>
<reference evidence="13" key="2">
    <citation type="submission" date="2021-04" db="EMBL/GenBank/DDBJ databases">
        <authorList>
            <person name="Gilroy R."/>
        </authorList>
    </citation>
    <scope>NUCLEOTIDE SEQUENCE</scope>
    <source>
        <strain evidence="13">ChiHecec2B26-446</strain>
    </source>
</reference>
<dbReference type="GO" id="GO:0070069">
    <property type="term" value="C:cytochrome complex"/>
    <property type="evidence" value="ECO:0007669"/>
    <property type="project" value="TreeGrafter"/>
</dbReference>
<evidence type="ECO:0000313" key="13">
    <source>
        <dbReference type="EMBL" id="HIW01006.1"/>
    </source>
</evidence>
<evidence type="ECO:0000256" key="6">
    <source>
        <dbReference type="ARBA" id="ARBA00022692"/>
    </source>
</evidence>
<feature type="transmembrane region" description="Helical" evidence="12">
    <location>
        <begin position="158"/>
        <end position="181"/>
    </location>
</feature>
<reference evidence="13" key="1">
    <citation type="journal article" date="2021" name="PeerJ">
        <title>Extensive microbial diversity within the chicken gut microbiome revealed by metagenomics and culture.</title>
        <authorList>
            <person name="Gilroy R."/>
            <person name="Ravi A."/>
            <person name="Getino M."/>
            <person name="Pursley I."/>
            <person name="Horton D.L."/>
            <person name="Alikhan N.F."/>
            <person name="Baker D."/>
            <person name="Gharbi K."/>
            <person name="Hall N."/>
            <person name="Watson M."/>
            <person name="Adriaenssens E.M."/>
            <person name="Foster-Nyarko E."/>
            <person name="Jarju S."/>
            <person name="Secka A."/>
            <person name="Antonio M."/>
            <person name="Oren A."/>
            <person name="Chaudhuri R.R."/>
            <person name="La Ragione R."/>
            <person name="Hildebrand F."/>
            <person name="Pallen M.J."/>
        </authorList>
    </citation>
    <scope>NUCLEOTIDE SEQUENCE</scope>
    <source>
        <strain evidence="13">ChiHecec2B26-446</strain>
    </source>
</reference>
<dbReference type="GO" id="GO:0005886">
    <property type="term" value="C:plasma membrane"/>
    <property type="evidence" value="ECO:0007669"/>
    <property type="project" value="UniProtKB-SubCell"/>
</dbReference>
<keyword evidence="4" id="KW-1003">Cell membrane</keyword>
<dbReference type="Proteomes" id="UP000886752">
    <property type="component" value="Unassembled WGS sequence"/>
</dbReference>
<gene>
    <name evidence="13" type="primary">cydB</name>
    <name evidence="13" type="ORF">H9894_07450</name>
</gene>
<evidence type="ECO:0000256" key="10">
    <source>
        <dbReference type="ARBA" id="ARBA00023004"/>
    </source>
</evidence>
<evidence type="ECO:0000313" key="14">
    <source>
        <dbReference type="Proteomes" id="UP000886752"/>
    </source>
</evidence>
<keyword evidence="7" id="KW-0479">Metal-binding</keyword>
<feature type="transmembrane region" description="Helical" evidence="12">
    <location>
        <begin position="254"/>
        <end position="279"/>
    </location>
</feature>
<keyword evidence="11 12" id="KW-0472">Membrane</keyword>
<dbReference type="GO" id="GO:0019646">
    <property type="term" value="P:aerobic electron transport chain"/>
    <property type="evidence" value="ECO:0007669"/>
    <property type="project" value="TreeGrafter"/>
</dbReference>
<organism evidence="13 14">
    <name type="scientific">Candidatus Desulfovibrio intestinipullorum</name>
    <dbReference type="NCBI Taxonomy" id="2838536"/>
    <lineage>
        <taxon>Bacteria</taxon>
        <taxon>Pseudomonadati</taxon>
        <taxon>Thermodesulfobacteriota</taxon>
        <taxon>Desulfovibrionia</taxon>
        <taxon>Desulfovibrionales</taxon>
        <taxon>Desulfovibrionaceae</taxon>
        <taxon>Desulfovibrio</taxon>
    </lineage>
</organism>
<feature type="transmembrane region" description="Helical" evidence="12">
    <location>
        <begin position="223"/>
        <end position="247"/>
    </location>
</feature>
<evidence type="ECO:0000256" key="9">
    <source>
        <dbReference type="ARBA" id="ARBA00022989"/>
    </source>
</evidence>
<keyword evidence="9 12" id="KW-1133">Transmembrane helix</keyword>
<evidence type="ECO:0000256" key="4">
    <source>
        <dbReference type="ARBA" id="ARBA00022475"/>
    </source>
</evidence>
<accession>A0A9D1PXC5</accession>
<feature type="transmembrane region" description="Helical" evidence="12">
    <location>
        <begin position="299"/>
        <end position="321"/>
    </location>
</feature>
<keyword evidence="10" id="KW-0408">Iron</keyword>
<dbReference type="GO" id="GO:0046872">
    <property type="term" value="F:metal ion binding"/>
    <property type="evidence" value="ECO:0007669"/>
    <property type="project" value="UniProtKB-KW"/>
</dbReference>
<feature type="transmembrane region" description="Helical" evidence="12">
    <location>
        <begin position="193"/>
        <end position="217"/>
    </location>
</feature>
<dbReference type="NCBIfam" id="TIGR00203">
    <property type="entry name" value="cydB"/>
    <property type="match status" value="1"/>
</dbReference>
<feature type="transmembrane region" description="Helical" evidence="12">
    <location>
        <begin position="6"/>
        <end position="31"/>
    </location>
</feature>
<evidence type="ECO:0000256" key="8">
    <source>
        <dbReference type="ARBA" id="ARBA00022982"/>
    </source>
</evidence>
<keyword evidence="5" id="KW-0349">Heme</keyword>
<sequence>MLETIWFILWALLWAVYFILDGFDLGLGALLPFAARDEGERRVIYNATGPFWDGNEVWLIAAGGVTFAAFPKTYAVMFSALYVPLLLLLFALILRAVSYEFRNKIAHPAWRSLWDLVHFATNLIAAVLLGVAFANLFRGIPIDASGVFHGNLLTFLNFYGLAGGLFFLVMFALHGALWMCFKTEGELQERALSFVYLLWPLTLICLVGFLFLTAFYTDIFKNYIAMPALLIIPVVAVAGLIGVLVMLLRKKILLAWVCNCVFIVAVTFFGVMGIFPNMLISSMDPAATLTAFNSASSELTLTIMLGVALVMVPIVLVYQFWAYRLFSHKLTPNEVVNDSHSY</sequence>
<dbReference type="PANTHER" id="PTHR43141:SF5">
    <property type="entry name" value="CYTOCHROME BD-I UBIQUINOL OXIDASE SUBUNIT 2"/>
    <property type="match status" value="1"/>
</dbReference>
<comment type="caution">
    <text evidence="13">The sequence shown here is derived from an EMBL/GenBank/DDBJ whole genome shotgun (WGS) entry which is preliminary data.</text>
</comment>
<dbReference type="AlphaFoldDB" id="A0A9D1PXC5"/>